<dbReference type="RefSeq" id="WP_007619994.1">
    <property type="nucleotide sequence ID" value="NZ_BAEO01000029.1"/>
</dbReference>
<keyword evidence="5" id="KW-1185">Reference proteome</keyword>
<dbReference type="SUPFAM" id="SSF47616">
    <property type="entry name" value="GST C-terminal domain-like"/>
    <property type="match status" value="1"/>
</dbReference>
<dbReference type="PANTHER" id="PTHR42673:SF4">
    <property type="entry name" value="MALEYLACETOACETATE ISOMERASE"/>
    <property type="match status" value="1"/>
</dbReference>
<organism evidence="4 5">
    <name type="scientific">Paraglaciecola arctica BSs20135</name>
    <dbReference type="NCBI Taxonomy" id="493475"/>
    <lineage>
        <taxon>Bacteria</taxon>
        <taxon>Pseudomonadati</taxon>
        <taxon>Pseudomonadota</taxon>
        <taxon>Gammaproteobacteria</taxon>
        <taxon>Alteromonadales</taxon>
        <taxon>Alteromonadaceae</taxon>
        <taxon>Paraglaciecola</taxon>
    </lineage>
</organism>
<dbReference type="InterPro" id="IPR004046">
    <property type="entry name" value="GST_C"/>
</dbReference>
<dbReference type="PANTHER" id="PTHR42673">
    <property type="entry name" value="MALEYLACETOACETATE ISOMERASE"/>
    <property type="match status" value="1"/>
</dbReference>
<feature type="domain" description="GST C-terminal" evidence="3">
    <location>
        <begin position="86"/>
        <end position="209"/>
    </location>
</feature>
<dbReference type="SUPFAM" id="SSF52833">
    <property type="entry name" value="Thioredoxin-like"/>
    <property type="match status" value="1"/>
</dbReference>
<comment type="caution">
    <text evidence="4">The sequence shown here is derived from an EMBL/GenBank/DDBJ whole genome shotgun (WGS) entry which is preliminary data.</text>
</comment>
<dbReference type="Gene3D" id="3.40.30.10">
    <property type="entry name" value="Glutaredoxin"/>
    <property type="match status" value="1"/>
</dbReference>
<evidence type="ECO:0000259" key="3">
    <source>
        <dbReference type="PROSITE" id="PS50405"/>
    </source>
</evidence>
<evidence type="ECO:0000256" key="1">
    <source>
        <dbReference type="ARBA" id="ARBA00010007"/>
    </source>
</evidence>
<proteinExistence type="inferred from homology"/>
<name>K6YMC3_9ALTE</name>
<dbReference type="GO" id="GO:0006749">
    <property type="term" value="P:glutathione metabolic process"/>
    <property type="evidence" value="ECO:0007669"/>
    <property type="project" value="TreeGrafter"/>
</dbReference>
<dbReference type="InterPro" id="IPR005955">
    <property type="entry name" value="GST_Zeta"/>
</dbReference>
<dbReference type="FunFam" id="1.20.1050.10:FF:000017">
    <property type="entry name" value="Maleylacetoacetate isomerase"/>
    <property type="match status" value="1"/>
</dbReference>
<dbReference type="PROSITE" id="PS50405">
    <property type="entry name" value="GST_CTER"/>
    <property type="match status" value="1"/>
</dbReference>
<reference evidence="4 5" key="1">
    <citation type="journal article" date="2017" name="Antonie Van Leeuwenhoek">
        <title>Rhizobium rhizosphaerae sp. nov., a novel species isolated from rice rhizosphere.</title>
        <authorList>
            <person name="Zhao J.J."/>
            <person name="Zhang J."/>
            <person name="Zhang R.J."/>
            <person name="Zhang C.W."/>
            <person name="Yin H.Q."/>
            <person name="Zhang X.X."/>
        </authorList>
    </citation>
    <scope>NUCLEOTIDE SEQUENCE [LARGE SCALE GENOMIC DNA]</scope>
    <source>
        <strain evidence="4 5">BSs20135</strain>
    </source>
</reference>
<dbReference type="EMBL" id="BAEO01000029">
    <property type="protein sequence ID" value="GAC19302.1"/>
    <property type="molecule type" value="Genomic_DNA"/>
</dbReference>
<dbReference type="OrthoDB" id="509852at2"/>
<dbReference type="GO" id="GO:0004364">
    <property type="term" value="F:glutathione transferase activity"/>
    <property type="evidence" value="ECO:0007669"/>
    <property type="project" value="TreeGrafter"/>
</dbReference>
<dbReference type="GO" id="GO:0006559">
    <property type="term" value="P:L-phenylalanine catabolic process"/>
    <property type="evidence" value="ECO:0007669"/>
    <property type="project" value="TreeGrafter"/>
</dbReference>
<dbReference type="InterPro" id="IPR036282">
    <property type="entry name" value="Glutathione-S-Trfase_C_sf"/>
</dbReference>
<dbReference type="Proteomes" id="UP000006327">
    <property type="component" value="Unassembled WGS sequence"/>
</dbReference>
<dbReference type="InterPro" id="IPR004045">
    <property type="entry name" value="Glutathione_S-Trfase_N"/>
</dbReference>
<dbReference type="InterPro" id="IPR036249">
    <property type="entry name" value="Thioredoxin-like_sf"/>
</dbReference>
<dbReference type="Gene3D" id="1.20.1050.10">
    <property type="match status" value="1"/>
</dbReference>
<keyword evidence="4" id="KW-0413">Isomerase</keyword>
<evidence type="ECO:0000313" key="4">
    <source>
        <dbReference type="EMBL" id="GAC19302.1"/>
    </source>
</evidence>
<dbReference type="Pfam" id="PF00043">
    <property type="entry name" value="GST_C"/>
    <property type="match status" value="1"/>
</dbReference>
<dbReference type="NCBIfam" id="TIGR01262">
    <property type="entry name" value="maiA"/>
    <property type="match status" value="1"/>
</dbReference>
<dbReference type="GO" id="GO:0016034">
    <property type="term" value="F:maleylacetoacetate isomerase activity"/>
    <property type="evidence" value="ECO:0007669"/>
    <property type="project" value="UniProtKB-EC"/>
</dbReference>
<dbReference type="Pfam" id="PF13409">
    <property type="entry name" value="GST_N_2"/>
    <property type="match status" value="1"/>
</dbReference>
<dbReference type="InterPro" id="IPR040079">
    <property type="entry name" value="Glutathione_S-Trfase"/>
</dbReference>
<sequence>MKLYSYYRSSAAYRVRIALNLKQIEHTIEPVNLLKKEHKSADYLTKHPQGLVPCLETDDGQYLAQSGAILSYLDTLYPSSILLPPDPFQAAKIQSFVDMIACDIHPICNLRILNYLTEVLKVDPQQKLAWYNHWIVVGFEALESMLETTKYSFGDQITLADVYLIPQVYNALRFEVDMTSFPNIMHTYKNCNQVDAFIKAAPENQIDTI</sequence>
<dbReference type="CDD" id="cd03191">
    <property type="entry name" value="GST_C_Zeta"/>
    <property type="match status" value="1"/>
</dbReference>
<feature type="domain" description="GST N-terminal" evidence="2">
    <location>
        <begin position="1"/>
        <end position="81"/>
    </location>
</feature>
<dbReference type="AlphaFoldDB" id="K6YMC3"/>
<dbReference type="EC" id="5.2.1.2" evidence="4"/>
<dbReference type="InterPro" id="IPR034330">
    <property type="entry name" value="GST_Zeta_C"/>
</dbReference>
<dbReference type="SFLD" id="SFLDG00358">
    <property type="entry name" value="Main_(cytGST)"/>
    <property type="match status" value="1"/>
</dbReference>
<dbReference type="STRING" id="493475.GARC_2336"/>
<evidence type="ECO:0000313" key="5">
    <source>
        <dbReference type="Proteomes" id="UP000006327"/>
    </source>
</evidence>
<gene>
    <name evidence="4" type="primary">maiA</name>
    <name evidence="4" type="ORF">GARC_2336</name>
</gene>
<evidence type="ECO:0000259" key="2">
    <source>
        <dbReference type="PROSITE" id="PS50404"/>
    </source>
</evidence>
<dbReference type="PROSITE" id="PS50404">
    <property type="entry name" value="GST_NTER"/>
    <property type="match status" value="1"/>
</dbReference>
<dbReference type="eggNOG" id="COG0625">
    <property type="taxonomic scope" value="Bacteria"/>
</dbReference>
<protein>
    <submittedName>
        <fullName evidence="4">Maleylacetoacetate isomerase</fullName>
        <ecNumber evidence="4">5.2.1.2</ecNumber>
    </submittedName>
</protein>
<dbReference type="GO" id="GO:0005737">
    <property type="term" value="C:cytoplasm"/>
    <property type="evidence" value="ECO:0007669"/>
    <property type="project" value="InterPro"/>
</dbReference>
<dbReference type="SFLD" id="SFLDS00019">
    <property type="entry name" value="Glutathione_Transferase_(cytos"/>
    <property type="match status" value="1"/>
</dbReference>
<dbReference type="InterPro" id="IPR010987">
    <property type="entry name" value="Glutathione-S-Trfase_C-like"/>
</dbReference>
<comment type="similarity">
    <text evidence="1">Belongs to the GST superfamily. Zeta family.</text>
</comment>
<accession>K6YMC3</accession>